<comment type="caution">
    <text evidence="1">The sequence shown here is derived from an EMBL/GenBank/DDBJ whole genome shotgun (WGS) entry which is preliminary data.</text>
</comment>
<organism evidence="1 2">
    <name type="scientific">Ilex paraguariensis</name>
    <name type="common">yerba mate</name>
    <dbReference type="NCBI Taxonomy" id="185542"/>
    <lineage>
        <taxon>Eukaryota</taxon>
        <taxon>Viridiplantae</taxon>
        <taxon>Streptophyta</taxon>
        <taxon>Embryophyta</taxon>
        <taxon>Tracheophyta</taxon>
        <taxon>Spermatophyta</taxon>
        <taxon>Magnoliopsida</taxon>
        <taxon>eudicotyledons</taxon>
        <taxon>Gunneridae</taxon>
        <taxon>Pentapetalae</taxon>
        <taxon>asterids</taxon>
        <taxon>campanulids</taxon>
        <taxon>Aquifoliales</taxon>
        <taxon>Aquifoliaceae</taxon>
        <taxon>Ilex</taxon>
    </lineage>
</organism>
<dbReference type="AlphaFoldDB" id="A0ABC8SAD4"/>
<reference evidence="1 2" key="1">
    <citation type="submission" date="2024-02" db="EMBL/GenBank/DDBJ databases">
        <authorList>
            <person name="Vignale AGUSTIN F."/>
            <person name="Sosa J E."/>
            <person name="Modenutti C."/>
        </authorList>
    </citation>
    <scope>NUCLEOTIDE SEQUENCE [LARGE SCALE GENOMIC DNA]</scope>
</reference>
<evidence type="ECO:0000313" key="2">
    <source>
        <dbReference type="Proteomes" id="UP001642360"/>
    </source>
</evidence>
<evidence type="ECO:0000313" key="1">
    <source>
        <dbReference type="EMBL" id="CAK9153101.1"/>
    </source>
</evidence>
<name>A0ABC8SAD4_9AQUA</name>
<gene>
    <name evidence="1" type="ORF">ILEXP_LOCUS21351</name>
</gene>
<dbReference type="Proteomes" id="UP001642360">
    <property type="component" value="Unassembled WGS sequence"/>
</dbReference>
<protein>
    <recommendedName>
        <fullName evidence="3">Replication protein</fullName>
    </recommendedName>
</protein>
<evidence type="ECO:0008006" key="3">
    <source>
        <dbReference type="Google" id="ProtNLM"/>
    </source>
</evidence>
<dbReference type="EMBL" id="CAUOFW020002347">
    <property type="protein sequence ID" value="CAK9153101.1"/>
    <property type="molecule type" value="Genomic_DNA"/>
</dbReference>
<keyword evidence="2" id="KW-1185">Reference proteome</keyword>
<accession>A0ABC8SAD4</accession>
<proteinExistence type="predicted"/>
<sequence length="254" mass="29577">MNNMSKRRVSTLREFLMVTLSHAERRPNANKQLVRDRLRQLFDCRAILVAKENHSEGGYNLHAGVRNRTASKSKNTATKKMREVFQEWEGGAIDVRFHRGWASICRYILKEDKEPLVWGEYTRQQIIEIAGASPKLKRSRSQTSLPEQIIDKLLRCQDWPIKTKQLFIYGVPNMQKTALFHILSRVLRIYFTSSRGDDLTGAHNYYDLWVFDESHEPKDSRGFHKKANVPIVMIANKLQVSMKDQEPPTQFSLC</sequence>